<organism evidence="1">
    <name type="scientific">marine sediment metagenome</name>
    <dbReference type="NCBI Taxonomy" id="412755"/>
    <lineage>
        <taxon>unclassified sequences</taxon>
        <taxon>metagenomes</taxon>
        <taxon>ecological metagenomes</taxon>
    </lineage>
</organism>
<comment type="caution">
    <text evidence="1">The sequence shown here is derived from an EMBL/GenBank/DDBJ whole genome shotgun (WGS) entry which is preliminary data.</text>
</comment>
<name>A0A0F9A9V6_9ZZZZ</name>
<gene>
    <name evidence="1" type="ORF">LCGC14_2938060</name>
</gene>
<reference evidence="1" key="1">
    <citation type="journal article" date="2015" name="Nature">
        <title>Complex archaea that bridge the gap between prokaryotes and eukaryotes.</title>
        <authorList>
            <person name="Spang A."/>
            <person name="Saw J.H."/>
            <person name="Jorgensen S.L."/>
            <person name="Zaremba-Niedzwiedzka K."/>
            <person name="Martijn J."/>
            <person name="Lind A.E."/>
            <person name="van Eijk R."/>
            <person name="Schleper C."/>
            <person name="Guy L."/>
            <person name="Ettema T.J."/>
        </authorList>
    </citation>
    <scope>NUCLEOTIDE SEQUENCE</scope>
</reference>
<dbReference type="EMBL" id="LAZR01058849">
    <property type="protein sequence ID" value="KKK69036.1"/>
    <property type="molecule type" value="Genomic_DNA"/>
</dbReference>
<protein>
    <submittedName>
        <fullName evidence="1">Uncharacterized protein</fullName>
    </submittedName>
</protein>
<dbReference type="AlphaFoldDB" id="A0A0F9A9V6"/>
<sequence length="59" mass="6910">MPRVARLPDDTTVDWKFVDPSYHSERYFEVYTDLETIKQARDYGIGGDGSMLIREVKQI</sequence>
<evidence type="ECO:0000313" key="1">
    <source>
        <dbReference type="EMBL" id="KKK69036.1"/>
    </source>
</evidence>
<proteinExistence type="predicted"/>
<accession>A0A0F9A9V6</accession>